<evidence type="ECO:0000259" key="3">
    <source>
        <dbReference type="Pfam" id="PF00144"/>
    </source>
</evidence>
<keyword evidence="5" id="KW-1185">Reference proteome</keyword>
<dbReference type="SMART" id="SM00028">
    <property type="entry name" value="TPR"/>
    <property type="match status" value="2"/>
</dbReference>
<evidence type="ECO:0000256" key="2">
    <source>
        <dbReference type="SAM" id="SignalP"/>
    </source>
</evidence>
<dbReference type="PANTHER" id="PTHR46825:SF9">
    <property type="entry name" value="BETA-LACTAMASE-RELATED DOMAIN-CONTAINING PROTEIN"/>
    <property type="match status" value="1"/>
</dbReference>
<feature type="repeat" description="TPR" evidence="1">
    <location>
        <begin position="422"/>
        <end position="455"/>
    </location>
</feature>
<dbReference type="SUPFAM" id="SSF48452">
    <property type="entry name" value="TPR-like"/>
    <property type="match status" value="1"/>
</dbReference>
<feature type="chain" id="PRO_5023111872" evidence="2">
    <location>
        <begin position="29"/>
        <end position="467"/>
    </location>
</feature>
<protein>
    <submittedName>
        <fullName evidence="4">Serine hydrolase</fullName>
    </submittedName>
</protein>
<dbReference type="EMBL" id="CP043450">
    <property type="protein sequence ID" value="QEM10446.1"/>
    <property type="molecule type" value="Genomic_DNA"/>
</dbReference>
<dbReference type="GO" id="GO:0016787">
    <property type="term" value="F:hydrolase activity"/>
    <property type="evidence" value="ECO:0007669"/>
    <property type="project" value="UniProtKB-KW"/>
</dbReference>
<dbReference type="Pfam" id="PF00144">
    <property type="entry name" value="Beta-lactamase"/>
    <property type="match status" value="1"/>
</dbReference>
<dbReference type="InterPro" id="IPR012338">
    <property type="entry name" value="Beta-lactam/transpept-like"/>
</dbReference>
<name>A0A5C1HX06_9SPHI</name>
<dbReference type="AlphaFoldDB" id="A0A5C1HX06"/>
<dbReference type="OrthoDB" id="9793489at2"/>
<dbReference type="PANTHER" id="PTHR46825">
    <property type="entry name" value="D-ALANYL-D-ALANINE-CARBOXYPEPTIDASE/ENDOPEPTIDASE AMPH"/>
    <property type="match status" value="1"/>
</dbReference>
<dbReference type="InterPro" id="IPR011990">
    <property type="entry name" value="TPR-like_helical_dom_sf"/>
</dbReference>
<gene>
    <name evidence="4" type="ORF">DEO27_010555</name>
</gene>
<dbReference type="KEGG" id="mrub:DEO27_010555"/>
<evidence type="ECO:0000313" key="4">
    <source>
        <dbReference type="EMBL" id="QEM10446.1"/>
    </source>
</evidence>
<dbReference type="PROSITE" id="PS50005">
    <property type="entry name" value="TPR"/>
    <property type="match status" value="1"/>
</dbReference>
<dbReference type="Gene3D" id="1.25.40.10">
    <property type="entry name" value="Tetratricopeptide repeat domain"/>
    <property type="match status" value="1"/>
</dbReference>
<dbReference type="Gene3D" id="3.40.710.10">
    <property type="entry name" value="DD-peptidase/beta-lactamase superfamily"/>
    <property type="match status" value="1"/>
</dbReference>
<keyword evidence="4" id="KW-0378">Hydrolase</keyword>
<dbReference type="InterPro" id="IPR050491">
    <property type="entry name" value="AmpC-like"/>
</dbReference>
<dbReference type="SUPFAM" id="SSF56601">
    <property type="entry name" value="beta-lactamase/transpeptidase-like"/>
    <property type="match status" value="1"/>
</dbReference>
<keyword evidence="2" id="KW-0732">Signal</keyword>
<dbReference type="InterPro" id="IPR001466">
    <property type="entry name" value="Beta-lactam-related"/>
</dbReference>
<organism evidence="4 5">
    <name type="scientific">Mucilaginibacter rubeus</name>
    <dbReference type="NCBI Taxonomy" id="2027860"/>
    <lineage>
        <taxon>Bacteria</taxon>
        <taxon>Pseudomonadati</taxon>
        <taxon>Bacteroidota</taxon>
        <taxon>Sphingobacteriia</taxon>
        <taxon>Sphingobacteriales</taxon>
        <taxon>Sphingobacteriaceae</taxon>
        <taxon>Mucilaginibacter</taxon>
    </lineage>
</organism>
<evidence type="ECO:0000256" key="1">
    <source>
        <dbReference type="PROSITE-ProRule" id="PRU00339"/>
    </source>
</evidence>
<feature type="domain" description="Beta-lactamase-related" evidence="3">
    <location>
        <begin position="46"/>
        <end position="326"/>
    </location>
</feature>
<dbReference type="Proteomes" id="UP000251402">
    <property type="component" value="Chromosome"/>
</dbReference>
<proteinExistence type="predicted"/>
<evidence type="ECO:0000313" key="5">
    <source>
        <dbReference type="Proteomes" id="UP000251402"/>
    </source>
</evidence>
<accession>A0A5C1HX06</accession>
<sequence>MNLHIMKLNLKYGFLFAMLALGTGKAFGQQSKVANIDTLIQRANRLGLFSGNVLVADHGKVIYKTAIGYADAAKTIRLTDQYRFHIGSIAKEFNAVGIMMLEEQGKLSLDDKVSKYLPQLPAWASKIRIINLLQYTSGLPDVKWKTAKNDADNMVDLMKIDSLDFEPGKKYAYNNNNVFLQRRIIEKITGISFKQFVEDYELKPAGMNTAIVDPTENDKLIARSFNNDGKTDDLVYPISGWTAVTLDDFYAWANAIIKFKLISPVATREIINGVTPGRQSGLGGGSMDGDKMISHVHDGTSLNYQALLVSKVPEGVTIILMTNNKQGNLYSIEKSIEAILDGKPYAQVKRSFLDTFSAKLDLMSGEQIISFYSDLKTKHGNEYSFDDESTLNETGYYLMSKKRLTDAVRIFEYNTQLFPKSGNVFDSLGEAYYNQSNKSLALLNYKKSLQLDPANENAKKFITELDK</sequence>
<keyword evidence="1" id="KW-0802">TPR repeat</keyword>
<reference evidence="4" key="1">
    <citation type="submission" date="2019-08" db="EMBL/GenBank/DDBJ databases">
        <title>Comparative genome analysis confer to the adaptation heavy metal polluted environment.</title>
        <authorList>
            <person name="Li Y."/>
        </authorList>
    </citation>
    <scope>NUCLEOTIDE SEQUENCE [LARGE SCALE GENOMIC DNA]</scope>
    <source>
        <strain evidence="4">P1</strain>
    </source>
</reference>
<dbReference type="InterPro" id="IPR019734">
    <property type="entry name" value="TPR_rpt"/>
</dbReference>
<feature type="signal peptide" evidence="2">
    <location>
        <begin position="1"/>
        <end position="28"/>
    </location>
</feature>